<protein>
    <submittedName>
        <fullName evidence="2">Uncharacterized protein</fullName>
    </submittedName>
</protein>
<proteinExistence type="predicted"/>
<dbReference type="eggNOG" id="ENOG5030R11">
    <property type="taxonomic scope" value="Bacteria"/>
</dbReference>
<evidence type="ECO:0000313" key="2">
    <source>
        <dbReference type="EMBL" id="EAZ90052.1"/>
    </source>
</evidence>
<keyword evidence="1" id="KW-0175">Coiled coil</keyword>
<comment type="caution">
    <text evidence="2">The sequence shown here is derived from an EMBL/GenBank/DDBJ whole genome shotgun (WGS) entry which is preliminary data.</text>
</comment>
<feature type="coiled-coil region" evidence="1">
    <location>
        <begin position="8"/>
        <end position="42"/>
    </location>
</feature>
<dbReference type="Proteomes" id="UP000003781">
    <property type="component" value="Unassembled WGS sequence"/>
</dbReference>
<dbReference type="AlphaFoldDB" id="A3ITV7"/>
<sequence>MSSLQKFIDNQAEAVEQSLEAIASLQRQLNEIQGQVRVQQQISQAQKTANKEVEDWLKQGRKLFKDLCSIYPAEALEDLAQEVVEMSQEVKENYNEYQKSARFLKGAEEDEDETETDAKDLPVLVENLPDIDDDTQVLFASQIEVIISEKPPEIIDFIRQQFNISGRIKKMSALTRKLAENQLTRKRLEQFIKAAELTTGVTGMRVLATTSPNGNGTSGRNSHG</sequence>
<dbReference type="RefSeq" id="WP_008276814.1">
    <property type="nucleotide sequence ID" value="NZ_AAXW01000031.1"/>
</dbReference>
<keyword evidence="3" id="KW-1185">Reference proteome</keyword>
<dbReference type="OrthoDB" id="429572at2"/>
<evidence type="ECO:0000256" key="1">
    <source>
        <dbReference type="SAM" id="Coils"/>
    </source>
</evidence>
<name>A3ITV7_9CHRO</name>
<accession>A3ITV7</accession>
<organism evidence="2 3">
    <name type="scientific">Crocosphaera chwakensis CCY0110</name>
    <dbReference type="NCBI Taxonomy" id="391612"/>
    <lineage>
        <taxon>Bacteria</taxon>
        <taxon>Bacillati</taxon>
        <taxon>Cyanobacteriota</taxon>
        <taxon>Cyanophyceae</taxon>
        <taxon>Oscillatoriophycideae</taxon>
        <taxon>Chroococcales</taxon>
        <taxon>Aphanothecaceae</taxon>
        <taxon>Crocosphaera</taxon>
        <taxon>Crocosphaera chwakensis</taxon>
    </lineage>
</organism>
<evidence type="ECO:0000313" key="3">
    <source>
        <dbReference type="Proteomes" id="UP000003781"/>
    </source>
</evidence>
<reference evidence="2 3" key="1">
    <citation type="submission" date="2007-03" db="EMBL/GenBank/DDBJ databases">
        <authorList>
            <person name="Stal L."/>
            <person name="Ferriera S."/>
            <person name="Johnson J."/>
            <person name="Kravitz S."/>
            <person name="Beeson K."/>
            <person name="Sutton G."/>
            <person name="Rogers Y.-H."/>
            <person name="Friedman R."/>
            <person name="Frazier M."/>
            <person name="Venter J.C."/>
        </authorList>
    </citation>
    <scope>NUCLEOTIDE SEQUENCE [LARGE SCALE GENOMIC DNA]</scope>
    <source>
        <strain evidence="2 3">CCY0110</strain>
    </source>
</reference>
<gene>
    <name evidence="2" type="ORF">CY0110_14940</name>
</gene>
<dbReference type="EMBL" id="AAXW01000031">
    <property type="protein sequence ID" value="EAZ90052.1"/>
    <property type="molecule type" value="Genomic_DNA"/>
</dbReference>